<dbReference type="PANTHER" id="PTHR10332:SF10">
    <property type="entry name" value="EQUILIBRATIVE NUCLEOSIDE TRANSPORTER 4"/>
    <property type="match status" value="1"/>
</dbReference>
<dbReference type="Pfam" id="PF01733">
    <property type="entry name" value="Nucleoside_tran"/>
    <property type="match status" value="1"/>
</dbReference>
<gene>
    <name evidence="8" type="ORF">AaE_012640</name>
</gene>
<dbReference type="PANTHER" id="PTHR10332">
    <property type="entry name" value="EQUILIBRATIVE NUCLEOSIDE TRANSPORTER"/>
    <property type="match status" value="1"/>
</dbReference>
<feature type="transmembrane region" description="Helical" evidence="7">
    <location>
        <begin position="313"/>
        <end position="331"/>
    </location>
</feature>
<evidence type="ECO:0000256" key="7">
    <source>
        <dbReference type="SAM" id="Phobius"/>
    </source>
</evidence>
<keyword evidence="6 7" id="KW-0472">Membrane</keyword>
<feature type="transmembrane region" description="Helical" evidence="7">
    <location>
        <begin position="337"/>
        <end position="360"/>
    </location>
</feature>
<evidence type="ECO:0000256" key="1">
    <source>
        <dbReference type="ARBA" id="ARBA00004141"/>
    </source>
</evidence>
<reference evidence="8 9" key="1">
    <citation type="submission" date="2019-06" db="EMBL/GenBank/DDBJ databases">
        <title>Genomics analysis of Aphanomyces spp. identifies a new class of oomycete effector associated with host adaptation.</title>
        <authorList>
            <person name="Gaulin E."/>
        </authorList>
    </citation>
    <scope>NUCLEOTIDE SEQUENCE [LARGE SCALE GENOMIC DNA]</scope>
    <source>
        <strain evidence="8 9">E</strain>
    </source>
</reference>
<evidence type="ECO:0000256" key="5">
    <source>
        <dbReference type="ARBA" id="ARBA00022989"/>
    </source>
</evidence>
<feature type="transmembrane region" description="Helical" evidence="7">
    <location>
        <begin position="18"/>
        <end position="36"/>
    </location>
</feature>
<evidence type="ECO:0000256" key="3">
    <source>
        <dbReference type="ARBA" id="ARBA00022448"/>
    </source>
</evidence>
<dbReference type="Proteomes" id="UP000469452">
    <property type="component" value="Unassembled WGS sequence"/>
</dbReference>
<evidence type="ECO:0000313" key="9">
    <source>
        <dbReference type="Proteomes" id="UP000469452"/>
    </source>
</evidence>
<dbReference type="InterPro" id="IPR002259">
    <property type="entry name" value="Eqnu_transpt"/>
</dbReference>
<evidence type="ECO:0000256" key="6">
    <source>
        <dbReference type="ARBA" id="ARBA00023136"/>
    </source>
</evidence>
<feature type="transmembrane region" description="Helical" evidence="7">
    <location>
        <begin position="245"/>
        <end position="261"/>
    </location>
</feature>
<organism evidence="8 9">
    <name type="scientific">Aphanomyces astaci</name>
    <name type="common">Crayfish plague agent</name>
    <dbReference type="NCBI Taxonomy" id="112090"/>
    <lineage>
        <taxon>Eukaryota</taxon>
        <taxon>Sar</taxon>
        <taxon>Stramenopiles</taxon>
        <taxon>Oomycota</taxon>
        <taxon>Saprolegniomycetes</taxon>
        <taxon>Saprolegniales</taxon>
        <taxon>Verrucalvaceae</taxon>
        <taxon>Aphanomyces</taxon>
    </lineage>
</organism>
<comment type="subcellular location">
    <subcellularLocation>
        <location evidence="1">Membrane</location>
        <topology evidence="1">Multi-pass membrane protein</topology>
    </subcellularLocation>
</comment>
<feature type="transmembrane region" description="Helical" evidence="7">
    <location>
        <begin position="186"/>
        <end position="205"/>
    </location>
</feature>
<proteinExistence type="inferred from homology"/>
<feature type="transmembrane region" description="Helical" evidence="7">
    <location>
        <begin position="372"/>
        <end position="397"/>
    </location>
</feature>
<feature type="transmembrane region" description="Helical" evidence="7">
    <location>
        <begin position="88"/>
        <end position="109"/>
    </location>
</feature>
<evidence type="ECO:0000256" key="2">
    <source>
        <dbReference type="ARBA" id="ARBA00007965"/>
    </source>
</evidence>
<sequence>MELMTPETTVAERSKHKVTLNVLFSLIGIGYLFPFSALTQPVDYWKFLFPDVNIEFYITCVFLYTNLITLGLVVAFGSTDTATYASRIVGGFGGQFLVLMIVPTAYFVVSSHNAYMAVVLVATAFAAVATAFLDSCVIALAATYPVHAQEALQFGVGLSALIGSVFRVFTKLVFPIDAVVESSAMYFYIGAITVVVCVGAFHMLMRLKRHVEFEPTSSYHAPPIDVALSPKNRWNVLRQCYRQELLVTLSFFTTLCLWPPLVTEMTSFNFPDLQRSGWWPLILLTVFSVMDCIGRVLVPYRFGLTKDTIWKPVVLRMLLIPCIVMTVQRVWFTHDAWSVLFVVLLGLSNGYFGSLTILVVNESVDERDRGVAGTFTGFFLIAGLVLGSTMGLIYMHVTHP</sequence>
<dbReference type="SUPFAM" id="SSF103473">
    <property type="entry name" value="MFS general substrate transporter"/>
    <property type="match status" value="1"/>
</dbReference>
<dbReference type="EMBL" id="VJMI01018599">
    <property type="protein sequence ID" value="KAF0710116.1"/>
    <property type="molecule type" value="Genomic_DNA"/>
</dbReference>
<comment type="similarity">
    <text evidence="2">Belongs to the SLC29A/ENT transporter (TC 2.A.57) family.</text>
</comment>
<evidence type="ECO:0000256" key="4">
    <source>
        <dbReference type="ARBA" id="ARBA00022692"/>
    </source>
</evidence>
<name>A0A6A4ZF04_APHAT</name>
<evidence type="ECO:0000313" key="8">
    <source>
        <dbReference type="EMBL" id="KAF0710116.1"/>
    </source>
</evidence>
<feature type="transmembrane region" description="Helical" evidence="7">
    <location>
        <begin position="281"/>
        <end position="301"/>
    </location>
</feature>
<protein>
    <recommendedName>
        <fullName evidence="10">Major facilitator superfamily (MFS) profile domain-containing protein</fullName>
    </recommendedName>
</protein>
<dbReference type="GO" id="GO:0005886">
    <property type="term" value="C:plasma membrane"/>
    <property type="evidence" value="ECO:0007669"/>
    <property type="project" value="TreeGrafter"/>
</dbReference>
<dbReference type="InterPro" id="IPR036259">
    <property type="entry name" value="MFS_trans_sf"/>
</dbReference>
<comment type="caution">
    <text evidence="8">The sequence shown here is derived from an EMBL/GenBank/DDBJ whole genome shotgun (WGS) entry which is preliminary data.</text>
</comment>
<keyword evidence="5 7" id="KW-1133">Transmembrane helix</keyword>
<feature type="transmembrane region" description="Helical" evidence="7">
    <location>
        <begin position="56"/>
        <end position="76"/>
    </location>
</feature>
<feature type="transmembrane region" description="Helical" evidence="7">
    <location>
        <begin position="115"/>
        <end position="142"/>
    </location>
</feature>
<keyword evidence="4 7" id="KW-0812">Transmembrane</keyword>
<evidence type="ECO:0008006" key="10">
    <source>
        <dbReference type="Google" id="ProtNLM"/>
    </source>
</evidence>
<accession>A0A6A4ZF04</accession>
<dbReference type="AlphaFoldDB" id="A0A6A4ZF04"/>
<dbReference type="VEuPathDB" id="FungiDB:H257_04861"/>
<feature type="transmembrane region" description="Helical" evidence="7">
    <location>
        <begin position="154"/>
        <end position="174"/>
    </location>
</feature>
<dbReference type="GO" id="GO:0005337">
    <property type="term" value="F:nucleoside transmembrane transporter activity"/>
    <property type="evidence" value="ECO:0007669"/>
    <property type="project" value="InterPro"/>
</dbReference>
<keyword evidence="3" id="KW-0813">Transport</keyword>